<protein>
    <recommendedName>
        <fullName evidence="2">thioredoxin-dependent peroxiredoxin</fullName>
        <ecNumber evidence="2">1.11.1.24</ecNumber>
    </recommendedName>
    <alternativeName>
        <fullName evidence="8">Thioredoxin peroxidase</fullName>
    </alternativeName>
</protein>
<reference evidence="12" key="1">
    <citation type="submission" date="2018-10" db="EMBL/GenBank/DDBJ databases">
        <authorList>
            <person name="Aoki K."/>
        </authorList>
    </citation>
    <scope>NUCLEOTIDE SEQUENCE</scope>
</reference>
<comment type="catalytic activity">
    <reaction evidence="10">
        <text>a hydroperoxide + [thioredoxin]-dithiol = an alcohol + [thioredoxin]-disulfide + H2O</text>
        <dbReference type="Rhea" id="RHEA:62620"/>
        <dbReference type="Rhea" id="RHEA-COMP:10698"/>
        <dbReference type="Rhea" id="RHEA-COMP:10700"/>
        <dbReference type="ChEBI" id="CHEBI:15377"/>
        <dbReference type="ChEBI" id="CHEBI:29950"/>
        <dbReference type="ChEBI" id="CHEBI:30879"/>
        <dbReference type="ChEBI" id="CHEBI:35924"/>
        <dbReference type="ChEBI" id="CHEBI:50058"/>
        <dbReference type="EC" id="1.11.1.24"/>
    </reaction>
</comment>
<proteinExistence type="inferred from homology"/>
<keyword evidence="4" id="KW-0049">Antioxidant</keyword>
<dbReference type="GO" id="GO:0008379">
    <property type="term" value="F:thioredoxin peroxidase activity"/>
    <property type="evidence" value="ECO:0007669"/>
    <property type="project" value="TreeGrafter"/>
</dbReference>
<evidence type="ECO:0000256" key="10">
    <source>
        <dbReference type="ARBA" id="ARBA00049091"/>
    </source>
</evidence>
<evidence type="ECO:0000256" key="2">
    <source>
        <dbReference type="ARBA" id="ARBA00013017"/>
    </source>
</evidence>
<evidence type="ECO:0000256" key="7">
    <source>
        <dbReference type="ARBA" id="ARBA00023284"/>
    </source>
</evidence>
<evidence type="ECO:0000256" key="6">
    <source>
        <dbReference type="ARBA" id="ARBA00023157"/>
    </source>
</evidence>
<dbReference type="Gene3D" id="3.40.30.10">
    <property type="entry name" value="Glutaredoxin"/>
    <property type="match status" value="1"/>
</dbReference>
<dbReference type="InterPro" id="IPR036249">
    <property type="entry name" value="Thioredoxin-like_sf"/>
</dbReference>
<dbReference type="SUPFAM" id="SSF52833">
    <property type="entry name" value="Thioredoxin-like"/>
    <property type="match status" value="1"/>
</dbReference>
<comment type="similarity">
    <text evidence="9">Belongs to the peroxiredoxin family. BCP/PrxQ subfamily.</text>
</comment>
<evidence type="ECO:0000256" key="8">
    <source>
        <dbReference type="ARBA" id="ARBA00032824"/>
    </source>
</evidence>
<gene>
    <name evidence="12" type="ORF">MNB_ARC-1_875</name>
</gene>
<sequence length="167" mass="19184">MLKVGDKAPYFCIPNQDDIEICLRDLVGKWVVLYFYPKDNTPGCSTEACDFTNQEIKFDNLNSIILGVSTNSPKQHRNFIEKKELGITLLADEKKTACEAYKVWQLKKMAGKEYMGIVRSTFIISPEQKITAVWDKVKVRTKKKVNGEQVELLHVDEVREKLKELQG</sequence>
<dbReference type="CDD" id="cd03017">
    <property type="entry name" value="PRX_BCP"/>
    <property type="match status" value="1"/>
</dbReference>
<evidence type="ECO:0000259" key="11">
    <source>
        <dbReference type="PROSITE" id="PS51352"/>
    </source>
</evidence>
<accession>A0A3B1E8W1</accession>
<dbReference type="PANTHER" id="PTHR42801:SF4">
    <property type="entry name" value="AHPC_TSA FAMILY PROTEIN"/>
    <property type="match status" value="1"/>
</dbReference>
<evidence type="ECO:0000256" key="4">
    <source>
        <dbReference type="ARBA" id="ARBA00022862"/>
    </source>
</evidence>
<dbReference type="PANTHER" id="PTHR42801">
    <property type="entry name" value="THIOREDOXIN-DEPENDENT PEROXIDE REDUCTASE"/>
    <property type="match status" value="1"/>
</dbReference>
<name>A0A3B1E8W1_9ZZZZ</name>
<dbReference type="InterPro" id="IPR000866">
    <property type="entry name" value="AhpC/TSA"/>
</dbReference>
<comment type="subunit">
    <text evidence="1">Monomer.</text>
</comment>
<dbReference type="Pfam" id="PF00578">
    <property type="entry name" value="AhpC-TSA"/>
    <property type="match status" value="1"/>
</dbReference>
<evidence type="ECO:0000313" key="12">
    <source>
        <dbReference type="EMBL" id="VAY86216.1"/>
    </source>
</evidence>
<evidence type="ECO:0000256" key="9">
    <source>
        <dbReference type="ARBA" id="ARBA00038489"/>
    </source>
</evidence>
<dbReference type="GO" id="GO:0045454">
    <property type="term" value="P:cell redox homeostasis"/>
    <property type="evidence" value="ECO:0007669"/>
    <property type="project" value="TreeGrafter"/>
</dbReference>
<keyword evidence="3 12" id="KW-0575">Peroxidase</keyword>
<dbReference type="GO" id="GO:0034599">
    <property type="term" value="P:cellular response to oxidative stress"/>
    <property type="evidence" value="ECO:0007669"/>
    <property type="project" value="TreeGrafter"/>
</dbReference>
<evidence type="ECO:0000256" key="1">
    <source>
        <dbReference type="ARBA" id="ARBA00011245"/>
    </source>
</evidence>
<organism evidence="12">
    <name type="scientific">hydrothermal vent metagenome</name>
    <dbReference type="NCBI Taxonomy" id="652676"/>
    <lineage>
        <taxon>unclassified sequences</taxon>
        <taxon>metagenomes</taxon>
        <taxon>ecological metagenomes</taxon>
    </lineage>
</organism>
<dbReference type="GO" id="GO:0005737">
    <property type="term" value="C:cytoplasm"/>
    <property type="evidence" value="ECO:0007669"/>
    <property type="project" value="TreeGrafter"/>
</dbReference>
<keyword evidence="5 12" id="KW-0560">Oxidoreductase</keyword>
<keyword evidence="7" id="KW-0676">Redox-active center</keyword>
<dbReference type="InterPro" id="IPR050924">
    <property type="entry name" value="Peroxiredoxin_BCP/PrxQ"/>
</dbReference>
<keyword evidence="6" id="KW-1015">Disulfide bond</keyword>
<evidence type="ECO:0000256" key="5">
    <source>
        <dbReference type="ARBA" id="ARBA00023002"/>
    </source>
</evidence>
<dbReference type="EMBL" id="UOYO01000002">
    <property type="protein sequence ID" value="VAY86216.1"/>
    <property type="molecule type" value="Genomic_DNA"/>
</dbReference>
<dbReference type="EC" id="1.11.1.24" evidence="2"/>
<dbReference type="InterPro" id="IPR013766">
    <property type="entry name" value="Thioredoxin_domain"/>
</dbReference>
<dbReference type="PROSITE" id="PS51352">
    <property type="entry name" value="THIOREDOXIN_2"/>
    <property type="match status" value="1"/>
</dbReference>
<dbReference type="AlphaFoldDB" id="A0A3B1E8W1"/>
<evidence type="ECO:0000256" key="3">
    <source>
        <dbReference type="ARBA" id="ARBA00022559"/>
    </source>
</evidence>
<dbReference type="FunFam" id="3.40.30.10:FF:000007">
    <property type="entry name" value="Thioredoxin-dependent thiol peroxidase"/>
    <property type="match status" value="1"/>
</dbReference>
<feature type="domain" description="Thioredoxin" evidence="11">
    <location>
        <begin position="2"/>
        <end position="167"/>
    </location>
</feature>